<feature type="chain" id="PRO_5038558705" evidence="1">
    <location>
        <begin position="21"/>
        <end position="515"/>
    </location>
</feature>
<dbReference type="PROSITE" id="PS51257">
    <property type="entry name" value="PROKAR_LIPOPROTEIN"/>
    <property type="match status" value="1"/>
</dbReference>
<name>A0A9D2IKP3_9BACT</name>
<evidence type="ECO:0000313" key="2">
    <source>
        <dbReference type="EMBL" id="HIZ14401.1"/>
    </source>
</evidence>
<reference evidence="2" key="1">
    <citation type="journal article" date="2021" name="PeerJ">
        <title>Extensive microbial diversity within the chicken gut microbiome revealed by metagenomics and culture.</title>
        <authorList>
            <person name="Gilroy R."/>
            <person name="Ravi A."/>
            <person name="Getino M."/>
            <person name="Pursley I."/>
            <person name="Horton D.L."/>
            <person name="Alikhan N.F."/>
            <person name="Baker D."/>
            <person name="Gharbi K."/>
            <person name="Hall N."/>
            <person name="Watson M."/>
            <person name="Adriaenssens E.M."/>
            <person name="Foster-Nyarko E."/>
            <person name="Jarju S."/>
            <person name="Secka A."/>
            <person name="Antonio M."/>
            <person name="Oren A."/>
            <person name="Chaudhuri R.R."/>
            <person name="La Ragione R."/>
            <person name="Hildebrand F."/>
            <person name="Pallen M.J."/>
        </authorList>
    </citation>
    <scope>NUCLEOTIDE SEQUENCE</scope>
    <source>
        <strain evidence="2">ChiHjej11B10-19426</strain>
    </source>
</reference>
<dbReference type="Pfam" id="PF11551">
    <property type="entry name" value="Omp28"/>
    <property type="match status" value="1"/>
</dbReference>
<sequence length="515" mass="54820">MNKIKIFGFMLLLAAVGLMAGCKKQPTPTATKPVLTADIPEILANGTEKATFTVTYNGVDVTSQATITNTATGEALTGNTFSTTTPGTYTFAASYNNETSETVTIEALPTSDLLLAVDKPSIINNGEDVATFTVTYQGNDVTAQAVIVNMTSADRWDAGVNIFSSQSSGTYEFRASYDGKSSNSVTVTVTIEPQNPLTLHASTPRINANGADEVVFTVLYDGEDVTSQATITNTTSAETVTGNTFSSSVAALYQFEASYQASPADPTIVSDAITVACGDYDFYKNVLLFRFTGAWCQPCGQFSSTLKAALDAYPDRVIQMAIHTNAGGTDNLTSSQLGLFLLYFSHNSWPTLFFDFDRTDTGKGISPVNMSTQEVVSTIQGYQAKGAQAGIAMTSTMEGRTANVTVRVTPSQSGTYYLGVAVVEDGLAGTQNGVEGTYINNDTFRILDTEVTGNELGSLTANTEVSQQFSFDLSKYTDNCRIVAYVNMSDGNGGYTTTNAASCPINGSIDYRFEE</sequence>
<evidence type="ECO:0000256" key="1">
    <source>
        <dbReference type="SAM" id="SignalP"/>
    </source>
</evidence>
<accession>A0A9D2IKP3</accession>
<dbReference type="InterPro" id="IPR036249">
    <property type="entry name" value="Thioredoxin-like_sf"/>
</dbReference>
<evidence type="ECO:0000313" key="3">
    <source>
        <dbReference type="Proteomes" id="UP000824014"/>
    </source>
</evidence>
<dbReference type="Proteomes" id="UP000824014">
    <property type="component" value="Unassembled WGS sequence"/>
</dbReference>
<feature type="signal peptide" evidence="1">
    <location>
        <begin position="1"/>
        <end position="20"/>
    </location>
</feature>
<proteinExistence type="predicted"/>
<comment type="caution">
    <text evidence="2">The sequence shown here is derived from an EMBL/GenBank/DDBJ whole genome shotgun (WGS) entry which is preliminary data.</text>
</comment>
<organism evidence="2 3">
    <name type="scientific">Candidatus Tidjanibacter faecipullorum</name>
    <dbReference type="NCBI Taxonomy" id="2838766"/>
    <lineage>
        <taxon>Bacteria</taxon>
        <taxon>Pseudomonadati</taxon>
        <taxon>Bacteroidota</taxon>
        <taxon>Bacteroidia</taxon>
        <taxon>Bacteroidales</taxon>
        <taxon>Rikenellaceae</taxon>
        <taxon>Tidjanibacter</taxon>
    </lineage>
</organism>
<keyword evidence="1" id="KW-0732">Signal</keyword>
<reference evidence="2" key="2">
    <citation type="submission" date="2021-04" db="EMBL/GenBank/DDBJ databases">
        <authorList>
            <person name="Gilroy R."/>
        </authorList>
    </citation>
    <scope>NUCLEOTIDE SEQUENCE</scope>
    <source>
        <strain evidence="2">ChiHjej11B10-19426</strain>
    </source>
</reference>
<dbReference type="Gene3D" id="2.60.40.10">
    <property type="entry name" value="Immunoglobulins"/>
    <property type="match status" value="1"/>
</dbReference>
<dbReference type="InterPro" id="IPR021615">
    <property type="entry name" value="Omp28"/>
</dbReference>
<dbReference type="InterPro" id="IPR013783">
    <property type="entry name" value="Ig-like_fold"/>
</dbReference>
<dbReference type="AlphaFoldDB" id="A0A9D2IKP3"/>
<dbReference type="EMBL" id="DXCC01000002">
    <property type="protein sequence ID" value="HIZ14401.1"/>
    <property type="molecule type" value="Genomic_DNA"/>
</dbReference>
<gene>
    <name evidence="2" type="ORF">H9816_00580</name>
</gene>
<protein>
    <submittedName>
        <fullName evidence="2">Omp28-related outer membrane protein</fullName>
    </submittedName>
</protein>
<dbReference type="SUPFAM" id="SSF52833">
    <property type="entry name" value="Thioredoxin-like"/>
    <property type="match status" value="1"/>
</dbReference>